<dbReference type="RefSeq" id="WP_011713072.1">
    <property type="nucleotide sequence ID" value="NC_008576.1"/>
</dbReference>
<dbReference type="Proteomes" id="UP000002586">
    <property type="component" value="Chromosome"/>
</dbReference>
<dbReference type="EMBL" id="CP000471">
    <property type="protein sequence ID" value="ABK43919.1"/>
    <property type="molecule type" value="Genomic_DNA"/>
</dbReference>
<dbReference type="AlphaFoldDB" id="A0L7H6"/>
<dbReference type="KEGG" id="mgm:Mmc1_1408"/>
<gene>
    <name evidence="1" type="ordered locus">Mmc1_1408</name>
</gene>
<protein>
    <submittedName>
        <fullName evidence="1">Uncharacterized protein</fullName>
    </submittedName>
</protein>
<organism evidence="1 2">
    <name type="scientific">Magnetococcus marinus (strain ATCC BAA-1437 / JCM 17883 / MC-1)</name>
    <dbReference type="NCBI Taxonomy" id="156889"/>
    <lineage>
        <taxon>Bacteria</taxon>
        <taxon>Pseudomonadati</taxon>
        <taxon>Pseudomonadota</taxon>
        <taxon>Magnetococcia</taxon>
        <taxon>Magnetococcales</taxon>
        <taxon>Magnetococcaceae</taxon>
        <taxon>Magnetococcus</taxon>
    </lineage>
</organism>
<proteinExistence type="predicted"/>
<keyword evidence="2" id="KW-1185">Reference proteome</keyword>
<sequence>MEFFATTKSPWDAQQLQEQITPARLPHFCSAISTTLESDAQGGRYHTDWGEFVISWQPIRGGLRMSMPTCPNVLSWSLTTGLPPDPSQLVVHATINRTEHDPDFIESLDEFVDAWIAGILSHC</sequence>
<dbReference type="HOGENOM" id="CLU_2001117_0_0_5"/>
<dbReference type="OrthoDB" id="1443063at2"/>
<dbReference type="eggNOG" id="ENOG5033355">
    <property type="taxonomic scope" value="Bacteria"/>
</dbReference>
<reference evidence="2" key="1">
    <citation type="journal article" date="2009" name="Appl. Environ. Microbiol.">
        <title>Complete genome sequence of the chemolithoautotrophic marine magnetotactic coccus strain MC-1.</title>
        <authorList>
            <person name="Schubbe S."/>
            <person name="Williams T.J."/>
            <person name="Xie G."/>
            <person name="Kiss H.E."/>
            <person name="Brettin T.S."/>
            <person name="Martinez D."/>
            <person name="Ross C.A."/>
            <person name="Schuler D."/>
            <person name="Cox B.L."/>
            <person name="Nealson K.H."/>
            <person name="Bazylinski D.A."/>
        </authorList>
    </citation>
    <scope>NUCLEOTIDE SEQUENCE [LARGE SCALE GENOMIC DNA]</scope>
    <source>
        <strain evidence="2">ATCC BAA-1437 / JCM 17883 / MC-1</strain>
    </source>
</reference>
<evidence type="ECO:0000313" key="1">
    <source>
        <dbReference type="EMBL" id="ABK43919.1"/>
    </source>
</evidence>
<accession>A0L7H6</accession>
<evidence type="ECO:0000313" key="2">
    <source>
        <dbReference type="Proteomes" id="UP000002586"/>
    </source>
</evidence>
<reference evidence="1 2" key="2">
    <citation type="journal article" date="2012" name="Int. J. Syst. Evol. Microbiol.">
        <title>Magnetococcus marinus gen. nov., sp. nov., a marine, magnetotactic bacterium that represents a novel lineage (Magnetococcaceae fam. nov.; Magnetococcales ord. nov.) at the base of the Alphaproteobacteria.</title>
        <authorList>
            <person name="Bazylinski D.A."/>
            <person name="Williams T.J."/>
            <person name="Lefevre C.T."/>
            <person name="Berg R.J."/>
            <person name="Zhang C.L."/>
            <person name="Bowser S.S."/>
            <person name="Dean A.J."/>
            <person name="Beveridge T.J."/>
        </authorList>
    </citation>
    <scope>NUCLEOTIDE SEQUENCE [LARGE SCALE GENOMIC DNA]</scope>
    <source>
        <strain evidence="2">ATCC BAA-1437 / JCM 17883 / MC-1</strain>
    </source>
</reference>
<name>A0L7H6_MAGMM</name>